<gene>
    <name evidence="2" type="ORF">GCM10011495_37880</name>
</gene>
<evidence type="ECO:0000259" key="1">
    <source>
        <dbReference type="PROSITE" id="PS50943"/>
    </source>
</evidence>
<proteinExistence type="predicted"/>
<evidence type="ECO:0000313" key="2">
    <source>
        <dbReference type="EMBL" id="GGH90927.1"/>
    </source>
</evidence>
<dbReference type="InterPro" id="IPR010982">
    <property type="entry name" value="Lambda_DNA-bd_dom_sf"/>
</dbReference>
<dbReference type="Gene3D" id="1.10.260.40">
    <property type="entry name" value="lambda repressor-like DNA-binding domains"/>
    <property type="match status" value="1"/>
</dbReference>
<evidence type="ECO:0000313" key="3">
    <source>
        <dbReference type="Proteomes" id="UP000637774"/>
    </source>
</evidence>
<dbReference type="SUPFAM" id="SSF47413">
    <property type="entry name" value="lambda repressor-like DNA-binding domains"/>
    <property type="match status" value="1"/>
</dbReference>
<dbReference type="EMBL" id="BMGY01000061">
    <property type="protein sequence ID" value="GGH90927.1"/>
    <property type="molecule type" value="Genomic_DNA"/>
</dbReference>
<name>A0ABQ2AFE3_9BACT</name>
<keyword evidence="3" id="KW-1185">Reference proteome</keyword>
<reference evidence="3" key="1">
    <citation type="journal article" date="2019" name="Int. J. Syst. Evol. Microbiol.">
        <title>The Global Catalogue of Microorganisms (GCM) 10K type strain sequencing project: providing services to taxonomists for standard genome sequencing and annotation.</title>
        <authorList>
            <consortium name="The Broad Institute Genomics Platform"/>
            <consortium name="The Broad Institute Genome Sequencing Center for Infectious Disease"/>
            <person name="Wu L."/>
            <person name="Ma J."/>
        </authorList>
    </citation>
    <scope>NUCLEOTIDE SEQUENCE [LARGE SCALE GENOMIC DNA]</scope>
    <source>
        <strain evidence="3">CGMCC 1.14966</strain>
    </source>
</reference>
<dbReference type="InterPro" id="IPR001387">
    <property type="entry name" value="Cro/C1-type_HTH"/>
</dbReference>
<accession>A0ABQ2AFE3</accession>
<feature type="domain" description="HTH cro/C1-type" evidence="1">
    <location>
        <begin position="99"/>
        <end position="142"/>
    </location>
</feature>
<protein>
    <recommendedName>
        <fullName evidence="1">HTH cro/C1-type domain-containing protein</fullName>
    </recommendedName>
</protein>
<dbReference type="PROSITE" id="PS50943">
    <property type="entry name" value="HTH_CROC1"/>
    <property type="match status" value="1"/>
</dbReference>
<dbReference type="Proteomes" id="UP000637774">
    <property type="component" value="Unassembled WGS sequence"/>
</dbReference>
<dbReference type="CDD" id="cd00093">
    <property type="entry name" value="HTH_XRE"/>
    <property type="match status" value="1"/>
</dbReference>
<sequence>MFQEAEHIEGVHLRLCPLDHKFSSPALTTMILTTNKAHKAALAEFRHLVDQDEEGHHARLLELRDAIHTFEESHGHAPGPPRTIAGVLEVEMFRLRLHQKEMAEKLGIGASRLSEVLRGKRPAGIELRRALYTKLHLPAEDVLLLD</sequence>
<organism evidence="2 3">
    <name type="scientific">Hymenobacter frigidus</name>
    <dbReference type="NCBI Taxonomy" id="1524095"/>
    <lineage>
        <taxon>Bacteria</taxon>
        <taxon>Pseudomonadati</taxon>
        <taxon>Bacteroidota</taxon>
        <taxon>Cytophagia</taxon>
        <taxon>Cytophagales</taxon>
        <taxon>Hymenobacteraceae</taxon>
        <taxon>Hymenobacter</taxon>
    </lineage>
</organism>
<comment type="caution">
    <text evidence="2">The sequence shown here is derived from an EMBL/GenBank/DDBJ whole genome shotgun (WGS) entry which is preliminary data.</text>
</comment>